<evidence type="ECO:0000259" key="3">
    <source>
        <dbReference type="Pfam" id="PF00582"/>
    </source>
</evidence>
<dbReference type="AlphaFoldDB" id="A0AAV3T8N0"/>
<accession>A0AAV3T8N0</accession>
<evidence type="ECO:0000313" key="5">
    <source>
        <dbReference type="Proteomes" id="UP001500420"/>
    </source>
</evidence>
<evidence type="ECO:0000256" key="1">
    <source>
        <dbReference type="ARBA" id="ARBA00008791"/>
    </source>
</evidence>
<evidence type="ECO:0000256" key="2">
    <source>
        <dbReference type="SAM" id="MobiDB-lite"/>
    </source>
</evidence>
<protein>
    <recommendedName>
        <fullName evidence="3">UspA domain-containing protein</fullName>
    </recommendedName>
</protein>
<dbReference type="InterPro" id="IPR006016">
    <property type="entry name" value="UspA"/>
</dbReference>
<evidence type="ECO:0000313" key="4">
    <source>
        <dbReference type="EMBL" id="GAA0669737.1"/>
    </source>
</evidence>
<dbReference type="Proteomes" id="UP001500420">
    <property type="component" value="Unassembled WGS sequence"/>
</dbReference>
<dbReference type="PANTHER" id="PTHR46268">
    <property type="entry name" value="STRESS RESPONSE PROTEIN NHAX"/>
    <property type="match status" value="1"/>
</dbReference>
<dbReference type="PANTHER" id="PTHR46268:SF6">
    <property type="entry name" value="UNIVERSAL STRESS PROTEIN UP12"/>
    <property type="match status" value="1"/>
</dbReference>
<organism evidence="4 5">
    <name type="scientific">Natronoarchaeum mannanilyticum</name>
    <dbReference type="NCBI Taxonomy" id="926360"/>
    <lineage>
        <taxon>Archaea</taxon>
        <taxon>Methanobacteriati</taxon>
        <taxon>Methanobacteriota</taxon>
        <taxon>Stenosarchaea group</taxon>
        <taxon>Halobacteria</taxon>
        <taxon>Halobacteriales</taxon>
        <taxon>Natronoarchaeaceae</taxon>
    </lineage>
</organism>
<sequence length="181" mass="18889">MAIDTLLVAVGTDDGVDTDTLADAVVPLAESTGATVLLAHALSRDEVETAAEQLDVDVSTGSHERPTEEIPSGGQTSLYQKIWPGDPTSTDRYGDAGDEVVGQFAAVDELDAALDDAAVERELVGTIGEPAPEVVRLADERDADMIVVGRRDRSGASQALFGSTSEEIVERSPVPVVVASE</sequence>
<reference evidence="4 5" key="1">
    <citation type="journal article" date="2019" name="Int. J. Syst. Evol. Microbiol.">
        <title>The Global Catalogue of Microorganisms (GCM) 10K type strain sequencing project: providing services to taxonomists for standard genome sequencing and annotation.</title>
        <authorList>
            <consortium name="The Broad Institute Genomics Platform"/>
            <consortium name="The Broad Institute Genome Sequencing Center for Infectious Disease"/>
            <person name="Wu L."/>
            <person name="Ma J."/>
        </authorList>
    </citation>
    <scope>NUCLEOTIDE SEQUENCE [LARGE SCALE GENOMIC DNA]</scope>
    <source>
        <strain evidence="4 5">JCM 16328</strain>
    </source>
</reference>
<dbReference type="Pfam" id="PF00582">
    <property type="entry name" value="Usp"/>
    <property type="match status" value="1"/>
</dbReference>
<keyword evidence="5" id="KW-1185">Reference proteome</keyword>
<dbReference type="EMBL" id="BAAADV010000001">
    <property type="protein sequence ID" value="GAA0669737.1"/>
    <property type="molecule type" value="Genomic_DNA"/>
</dbReference>
<dbReference type="RefSeq" id="WP_343773302.1">
    <property type="nucleotide sequence ID" value="NZ_BAAADV010000001.1"/>
</dbReference>
<comment type="similarity">
    <text evidence="1">Belongs to the universal stress protein A family.</text>
</comment>
<dbReference type="SUPFAM" id="SSF52402">
    <property type="entry name" value="Adenine nucleotide alpha hydrolases-like"/>
    <property type="match status" value="1"/>
</dbReference>
<name>A0AAV3T8N0_9EURY</name>
<proteinExistence type="inferred from homology"/>
<feature type="domain" description="UspA" evidence="3">
    <location>
        <begin position="8"/>
        <end position="178"/>
    </location>
</feature>
<feature type="region of interest" description="Disordered" evidence="2">
    <location>
        <begin position="57"/>
        <end position="91"/>
    </location>
</feature>
<gene>
    <name evidence="4" type="ORF">GCM10009020_14780</name>
</gene>
<dbReference type="CDD" id="cd00293">
    <property type="entry name" value="USP-like"/>
    <property type="match status" value="1"/>
</dbReference>
<dbReference type="InterPro" id="IPR014729">
    <property type="entry name" value="Rossmann-like_a/b/a_fold"/>
</dbReference>
<dbReference type="PRINTS" id="PR01438">
    <property type="entry name" value="UNVRSLSTRESS"/>
</dbReference>
<dbReference type="InterPro" id="IPR006015">
    <property type="entry name" value="Universal_stress_UspA"/>
</dbReference>
<comment type="caution">
    <text evidence="4">The sequence shown here is derived from an EMBL/GenBank/DDBJ whole genome shotgun (WGS) entry which is preliminary data.</text>
</comment>
<dbReference type="Gene3D" id="3.40.50.620">
    <property type="entry name" value="HUPs"/>
    <property type="match status" value="1"/>
</dbReference>